<evidence type="ECO:0008006" key="3">
    <source>
        <dbReference type="Google" id="ProtNLM"/>
    </source>
</evidence>
<evidence type="ECO:0000313" key="1">
    <source>
        <dbReference type="EMBL" id="GJS96982.1"/>
    </source>
</evidence>
<accession>A0ABQ5A6T0</accession>
<reference evidence="1" key="1">
    <citation type="journal article" date="2022" name="Int. J. Mol. Sci.">
        <title>Draft Genome of Tanacetum Coccineum: Genomic Comparison of Closely Related Tanacetum-Family Plants.</title>
        <authorList>
            <person name="Yamashiro T."/>
            <person name="Shiraishi A."/>
            <person name="Nakayama K."/>
            <person name="Satake H."/>
        </authorList>
    </citation>
    <scope>NUCLEOTIDE SEQUENCE</scope>
</reference>
<dbReference type="Proteomes" id="UP001151760">
    <property type="component" value="Unassembled WGS sequence"/>
</dbReference>
<keyword evidence="2" id="KW-1185">Reference proteome</keyword>
<name>A0ABQ5A6T0_9ASTR</name>
<evidence type="ECO:0000313" key="2">
    <source>
        <dbReference type="Proteomes" id="UP001151760"/>
    </source>
</evidence>
<reference evidence="1" key="2">
    <citation type="submission" date="2022-01" db="EMBL/GenBank/DDBJ databases">
        <authorList>
            <person name="Yamashiro T."/>
            <person name="Shiraishi A."/>
            <person name="Satake H."/>
            <person name="Nakayama K."/>
        </authorList>
    </citation>
    <scope>NUCLEOTIDE SEQUENCE</scope>
</reference>
<gene>
    <name evidence="1" type="ORF">Tco_0803950</name>
</gene>
<sequence length="312" mass="34957">MFNQATLKAWAKKWTEHEAKKAKILEEYNHQISFRADPLPITKISYVVNINKDATMKITRGDNPLNLIVHPNFRLKSLGFSEWLKAKKLGPPPPPALVTFGMTVEEKKRKRTQFLKEAFVTEDISVDGMNMNFIPPLRLSIKEPLSGGLRGNERTSEWDSEVMKGLSECKALESNIRRIRVKDIVKEVEDYLKTYSSAGMDISWYAGNSISPLSAIKGDLSCQYEVGKSSEQLAQLFTKGQIQGFPGDLSLGIAFPGNMSPGISGMEKLEWDSFSGDIPERHRRAQIVSVKQLSATVDGFPGRHVARDTKIN</sequence>
<proteinExistence type="predicted"/>
<dbReference type="EMBL" id="BQNB010011926">
    <property type="protein sequence ID" value="GJS96982.1"/>
    <property type="molecule type" value="Genomic_DNA"/>
</dbReference>
<comment type="caution">
    <text evidence="1">The sequence shown here is derived from an EMBL/GenBank/DDBJ whole genome shotgun (WGS) entry which is preliminary data.</text>
</comment>
<organism evidence="1 2">
    <name type="scientific">Tanacetum coccineum</name>
    <dbReference type="NCBI Taxonomy" id="301880"/>
    <lineage>
        <taxon>Eukaryota</taxon>
        <taxon>Viridiplantae</taxon>
        <taxon>Streptophyta</taxon>
        <taxon>Embryophyta</taxon>
        <taxon>Tracheophyta</taxon>
        <taxon>Spermatophyta</taxon>
        <taxon>Magnoliopsida</taxon>
        <taxon>eudicotyledons</taxon>
        <taxon>Gunneridae</taxon>
        <taxon>Pentapetalae</taxon>
        <taxon>asterids</taxon>
        <taxon>campanulids</taxon>
        <taxon>Asterales</taxon>
        <taxon>Asteraceae</taxon>
        <taxon>Asteroideae</taxon>
        <taxon>Anthemideae</taxon>
        <taxon>Anthemidinae</taxon>
        <taxon>Tanacetum</taxon>
    </lineage>
</organism>
<protein>
    <recommendedName>
        <fullName evidence="3">FACT complex subunit</fullName>
    </recommendedName>
</protein>